<evidence type="ECO:0000256" key="7">
    <source>
        <dbReference type="ARBA" id="ARBA00022927"/>
    </source>
</evidence>
<dbReference type="FunFam" id="1.20.80.60:FF:000001">
    <property type="entry name" value="Sorting nexin-17 isoform1"/>
    <property type="match status" value="1"/>
</dbReference>
<dbReference type="Gene3D" id="3.10.20.90">
    <property type="entry name" value="Phosphatidylinositol 3-kinase Catalytic Subunit, Chain A, domain 1"/>
    <property type="match status" value="1"/>
</dbReference>
<evidence type="ECO:0000256" key="10">
    <source>
        <dbReference type="ARBA" id="ARBA00023329"/>
    </source>
</evidence>
<dbReference type="InterPro" id="IPR011993">
    <property type="entry name" value="PH-like_dom_sf"/>
</dbReference>
<evidence type="ECO:0000256" key="1">
    <source>
        <dbReference type="ARBA" id="ARBA00004180"/>
    </source>
</evidence>
<keyword evidence="5" id="KW-0963">Cytoplasm</keyword>
<keyword evidence="6" id="KW-0967">Endosome</keyword>
<dbReference type="InterPro" id="IPR028666">
    <property type="entry name" value="SNX17_FERM_N"/>
</dbReference>
<dbReference type="STRING" id="64791.A0A151XC45"/>
<sequence length="519" mass="59703">FNCSLRLVGNILIPILDLAVPASGSKSRRLMWMPQYINAHSIVRFPLFVQLCQFVNNKSIHFSEIIFGYNIHINGLFHCTARYKQLYNLHVQLSKDLDMLLPIFPPKKFFPLTTTQQEERRLALEKYIQSIGQNIAINNSEILNGFLLSAQLESVNGLSEQETLDIFLMSGSKISLNISPEEHSGKVLERIYKHIKLVEKYHFHFALFIITQDELSGSIKILRKLQNFESPFITYKYMSSTNTRIVLRKNYWDTAYDVELLNDPVTLNLLYVQAAAEIRSGWIPAVTKEVQHQLENLQKSESRKEYLNVVRLLKYYGYIQFAPCYCDYPESSSKVLLAIGKNELNLRVLSSKEHEIAFKVSRMRCWRITTIQNGTDHHKDNNECSLELSFEYLIARNELQWITIVSEQAILMSVCLQAMIDELLQKCVVGSKTQTESGKSWTYIMRDGQSRTITGSPLQECVNNNHSKSGPIIKKLANKWSTVTSKKSDDSRGVIDKTQTTDLDVMENNVFRMIGDDDL</sequence>
<dbReference type="Gene3D" id="1.20.80.60">
    <property type="match status" value="1"/>
</dbReference>
<dbReference type="InterPro" id="IPR048767">
    <property type="entry name" value="SNX17-31_FERM_F2"/>
</dbReference>
<evidence type="ECO:0000256" key="9">
    <source>
        <dbReference type="ARBA" id="ARBA00023136"/>
    </source>
</evidence>
<dbReference type="InterPro" id="IPR001683">
    <property type="entry name" value="PX_dom"/>
</dbReference>
<reference evidence="12 13" key="1">
    <citation type="submission" date="2015-09" db="EMBL/GenBank/DDBJ databases">
        <title>Trachymyrmex zeteki WGS genome.</title>
        <authorList>
            <person name="Nygaard S."/>
            <person name="Hu H."/>
            <person name="Boomsma J."/>
            <person name="Zhang G."/>
        </authorList>
    </citation>
    <scope>NUCLEOTIDE SEQUENCE [LARGE SCALE GENOMIC DNA]</scope>
    <source>
        <strain evidence="12">Tzet28-1</strain>
        <tissue evidence="12">Whole body</tissue>
    </source>
</reference>
<comment type="subcellular location">
    <subcellularLocation>
        <location evidence="1">Cytoplasmic vesicle membrane</location>
        <topology evidence="1">Peripheral membrane protein</topology>
        <orientation evidence="1">Cytoplasmic side</orientation>
    </subcellularLocation>
    <subcellularLocation>
        <location evidence="2">Early endosome</location>
    </subcellularLocation>
</comment>
<evidence type="ECO:0000256" key="5">
    <source>
        <dbReference type="ARBA" id="ARBA00022490"/>
    </source>
</evidence>
<dbReference type="Gene3D" id="3.30.1520.10">
    <property type="entry name" value="Phox-like domain"/>
    <property type="match status" value="1"/>
</dbReference>
<dbReference type="Gene3D" id="2.30.29.30">
    <property type="entry name" value="Pleckstrin-homology domain (PH domain)/Phosphotyrosine-binding domain (PTB)"/>
    <property type="match status" value="1"/>
</dbReference>
<dbReference type="EMBL" id="KQ982314">
    <property type="protein sequence ID" value="KYQ57966.1"/>
    <property type="molecule type" value="Genomic_DNA"/>
</dbReference>
<dbReference type="Pfam" id="PF21271">
    <property type="entry name" value="SNX17-31_F2_FERM"/>
    <property type="match status" value="1"/>
</dbReference>
<dbReference type="Pfam" id="PF00787">
    <property type="entry name" value="PX"/>
    <property type="match status" value="1"/>
</dbReference>
<evidence type="ECO:0000256" key="2">
    <source>
        <dbReference type="ARBA" id="ARBA00004412"/>
    </source>
</evidence>
<evidence type="ECO:0000256" key="4">
    <source>
        <dbReference type="ARBA" id="ARBA00022448"/>
    </source>
</evidence>
<keyword evidence="8" id="KW-0446">Lipid-binding</keyword>
<evidence type="ECO:0000313" key="13">
    <source>
        <dbReference type="Proteomes" id="UP000075809"/>
    </source>
</evidence>
<dbReference type="GO" id="GO:0030659">
    <property type="term" value="C:cytoplasmic vesicle membrane"/>
    <property type="evidence" value="ECO:0007669"/>
    <property type="project" value="UniProtKB-SubCell"/>
</dbReference>
<dbReference type="InterPro" id="IPR037836">
    <property type="entry name" value="SNX17_FERM-like_dom"/>
</dbReference>
<dbReference type="PROSITE" id="PS50195">
    <property type="entry name" value="PX"/>
    <property type="match status" value="1"/>
</dbReference>
<keyword evidence="4" id="KW-0813">Transport</keyword>
<keyword evidence="10" id="KW-0968">Cytoplasmic vesicle</keyword>
<dbReference type="FunFam" id="2.30.29.30:FF:000145">
    <property type="entry name" value="Sorting nexin-17 isoform1"/>
    <property type="match status" value="1"/>
</dbReference>
<protein>
    <submittedName>
        <fullName evidence="12">Sorting nexin-17</fullName>
    </submittedName>
</protein>
<evidence type="ECO:0000313" key="12">
    <source>
        <dbReference type="EMBL" id="KYQ57966.1"/>
    </source>
</evidence>
<organism evidence="12 13">
    <name type="scientific">Mycetomoellerius zeteki</name>
    <dbReference type="NCBI Taxonomy" id="64791"/>
    <lineage>
        <taxon>Eukaryota</taxon>
        <taxon>Metazoa</taxon>
        <taxon>Ecdysozoa</taxon>
        <taxon>Arthropoda</taxon>
        <taxon>Hexapoda</taxon>
        <taxon>Insecta</taxon>
        <taxon>Pterygota</taxon>
        <taxon>Neoptera</taxon>
        <taxon>Endopterygota</taxon>
        <taxon>Hymenoptera</taxon>
        <taxon>Apocrita</taxon>
        <taxon>Aculeata</taxon>
        <taxon>Formicoidea</taxon>
        <taxon>Formicidae</taxon>
        <taxon>Myrmicinae</taxon>
        <taxon>Mycetomoellerius</taxon>
    </lineage>
</organism>
<dbReference type="CDD" id="cd13337">
    <property type="entry name" value="FERM-like_C_SNX17"/>
    <property type="match status" value="1"/>
</dbReference>
<dbReference type="SMART" id="SM00312">
    <property type="entry name" value="PX"/>
    <property type="match status" value="1"/>
</dbReference>
<dbReference type="GO" id="GO:0035091">
    <property type="term" value="F:phosphatidylinositol binding"/>
    <property type="evidence" value="ECO:0007669"/>
    <property type="project" value="InterPro"/>
</dbReference>
<keyword evidence="7" id="KW-0653">Protein transport</keyword>
<evidence type="ECO:0000256" key="8">
    <source>
        <dbReference type="ARBA" id="ARBA00023121"/>
    </source>
</evidence>
<feature type="non-terminal residue" evidence="12">
    <location>
        <position position="1"/>
    </location>
</feature>
<keyword evidence="9" id="KW-0472">Membrane</keyword>
<dbReference type="SUPFAM" id="SSF64268">
    <property type="entry name" value="PX domain"/>
    <property type="match status" value="1"/>
</dbReference>
<dbReference type="InterPro" id="IPR040842">
    <property type="entry name" value="SNX17/31_FERM"/>
</dbReference>
<evidence type="ECO:0000256" key="6">
    <source>
        <dbReference type="ARBA" id="ARBA00022753"/>
    </source>
</evidence>
<dbReference type="CDD" id="cd16121">
    <property type="entry name" value="FERM_F1_SNX17"/>
    <property type="match status" value="1"/>
</dbReference>
<evidence type="ECO:0000256" key="3">
    <source>
        <dbReference type="ARBA" id="ARBA00010883"/>
    </source>
</evidence>
<dbReference type="GO" id="GO:0006886">
    <property type="term" value="P:intracellular protein transport"/>
    <property type="evidence" value="ECO:0007669"/>
    <property type="project" value="TreeGrafter"/>
</dbReference>
<proteinExistence type="inferred from homology"/>
<dbReference type="Proteomes" id="UP000075809">
    <property type="component" value="Unassembled WGS sequence"/>
</dbReference>
<dbReference type="GO" id="GO:0032456">
    <property type="term" value="P:endocytic recycling"/>
    <property type="evidence" value="ECO:0007669"/>
    <property type="project" value="TreeGrafter"/>
</dbReference>
<dbReference type="Pfam" id="PF18116">
    <property type="entry name" value="SNX17_FERM_C"/>
    <property type="match status" value="1"/>
</dbReference>
<comment type="similarity">
    <text evidence="3">Belongs to the sorting nexin family.</text>
</comment>
<dbReference type="Pfam" id="PF21273">
    <property type="entry name" value="SNX17-27-31_F1_FERM"/>
    <property type="match status" value="1"/>
</dbReference>
<dbReference type="PANTHER" id="PTHR12431:SF14">
    <property type="entry name" value="LD15323P"/>
    <property type="match status" value="1"/>
</dbReference>
<gene>
    <name evidence="12" type="ORF">ALC60_03015</name>
</gene>
<dbReference type="PANTHER" id="PTHR12431">
    <property type="entry name" value="SORTING NEXIN 17 AND 27"/>
    <property type="match status" value="1"/>
</dbReference>
<keyword evidence="13" id="KW-1185">Reference proteome</keyword>
<dbReference type="InterPro" id="IPR036871">
    <property type="entry name" value="PX_dom_sf"/>
</dbReference>
<name>A0A151XC45_9HYME</name>
<feature type="domain" description="PX" evidence="11">
    <location>
        <begin position="1"/>
        <end position="154"/>
    </location>
</feature>
<dbReference type="AlphaFoldDB" id="A0A151XC45"/>
<accession>A0A151XC45</accession>
<dbReference type="InterPro" id="IPR048763">
    <property type="entry name" value="SNX17-31_FERM_F1"/>
</dbReference>
<evidence type="ECO:0000259" key="11">
    <source>
        <dbReference type="PROSITE" id="PS50195"/>
    </source>
</evidence>
<dbReference type="GO" id="GO:0005769">
    <property type="term" value="C:early endosome"/>
    <property type="evidence" value="ECO:0007669"/>
    <property type="project" value="UniProtKB-SubCell"/>
</dbReference>